<dbReference type="RefSeq" id="WP_314519640.1">
    <property type="nucleotide sequence ID" value="NZ_JASJOU010000024.1"/>
</dbReference>
<comment type="caution">
    <text evidence="1">The sequence shown here is derived from an EMBL/GenBank/DDBJ whole genome shotgun (WGS) entry which is preliminary data.</text>
</comment>
<evidence type="ECO:0000313" key="1">
    <source>
        <dbReference type="EMBL" id="MDJ1506599.1"/>
    </source>
</evidence>
<gene>
    <name evidence="1" type="ORF">QNI22_38515</name>
</gene>
<dbReference type="Proteomes" id="UP001232063">
    <property type="component" value="Unassembled WGS sequence"/>
</dbReference>
<dbReference type="AlphaFoldDB" id="A0AAE3RDQ9"/>
<name>A0AAE3RDQ9_9BACT</name>
<evidence type="ECO:0000313" key="2">
    <source>
        <dbReference type="Proteomes" id="UP001232063"/>
    </source>
</evidence>
<dbReference type="EMBL" id="JASJOU010000024">
    <property type="protein sequence ID" value="MDJ1506599.1"/>
    <property type="molecule type" value="Genomic_DNA"/>
</dbReference>
<reference evidence="1" key="1">
    <citation type="submission" date="2023-05" db="EMBL/GenBank/DDBJ databases">
        <authorList>
            <person name="Zhang X."/>
        </authorList>
    </citation>
    <scope>NUCLEOTIDE SEQUENCE</scope>
    <source>
        <strain evidence="1">BD1B2-1</strain>
    </source>
</reference>
<organism evidence="1 2">
    <name type="scientific">Xanthocytophaga agilis</name>
    <dbReference type="NCBI Taxonomy" id="3048010"/>
    <lineage>
        <taxon>Bacteria</taxon>
        <taxon>Pseudomonadati</taxon>
        <taxon>Bacteroidota</taxon>
        <taxon>Cytophagia</taxon>
        <taxon>Cytophagales</taxon>
        <taxon>Rhodocytophagaceae</taxon>
        <taxon>Xanthocytophaga</taxon>
    </lineage>
</organism>
<accession>A0AAE3RDQ9</accession>
<proteinExistence type="predicted"/>
<sequence>MPQIPSMEVLIDESFGTFGYNVELKCVFHFWKGFLTLEEVKRVAEITNPYMEKLGLTYVVADHCNMEMFSEDVSAYIADVWIPAQEKIGVKTAFIVMSPEAFTQISAEEMHEQARATSSIEILHFDSMEIALEALKAQVRTSVNVMV</sequence>
<protein>
    <submittedName>
        <fullName evidence="1">Uncharacterized protein</fullName>
    </submittedName>
</protein>
<keyword evidence="2" id="KW-1185">Reference proteome</keyword>